<dbReference type="AlphaFoldDB" id="A0A7C3KDW5"/>
<dbReference type="PANTHER" id="PTHR36836:SF1">
    <property type="entry name" value="COLANIC ACID BIOSYNTHESIS PROTEIN WCAK"/>
    <property type="match status" value="1"/>
</dbReference>
<evidence type="ECO:0000259" key="1">
    <source>
        <dbReference type="Pfam" id="PF04230"/>
    </source>
</evidence>
<evidence type="ECO:0000313" key="2">
    <source>
        <dbReference type="EMBL" id="HFM97547.1"/>
    </source>
</evidence>
<dbReference type="GO" id="GO:0016740">
    <property type="term" value="F:transferase activity"/>
    <property type="evidence" value="ECO:0007669"/>
    <property type="project" value="UniProtKB-KW"/>
</dbReference>
<dbReference type="NCBIfam" id="TIGR03609">
    <property type="entry name" value="S_layer_CsaB"/>
    <property type="match status" value="1"/>
</dbReference>
<accession>A0A7C3KDW5</accession>
<dbReference type="InterPro" id="IPR019896">
    <property type="entry name" value="Polysacch_pyruvyl_Trfase_CsaB"/>
</dbReference>
<dbReference type="Pfam" id="PF04230">
    <property type="entry name" value="PS_pyruv_trans"/>
    <property type="match status" value="1"/>
</dbReference>
<feature type="domain" description="Polysaccharide pyruvyl transferase" evidence="1">
    <location>
        <begin position="13"/>
        <end position="282"/>
    </location>
</feature>
<keyword evidence="2" id="KW-0808">Transferase</keyword>
<sequence length="359" mass="39767">MRVVLCGYYGMGNAGDEALLAAVLQALPKDVTPVILSGNPLLTANRYPQAVVVNRKQVGAVLQSMRSAHVFVWGGGSLIQDATSWASPLYYTGLMKLAQWMGLKTIALAQGIGPLKRRFTRWVARSAFAGCTAVSVRDQGSAAYLSKWGIPFAIAPDPVWALDSIPVEGLWRLPAPRVAVNLRPHAQLTPERLDHLTQALVAFQKATDAYILLVPFQKSQDLAIAKQIQPHLAGVSEILVLEDPQQIKGVFRGVEMAIAMRLHGLIMAASEGCRCFALSYDPKVQQLMADTEMPGWEMHNLPDNPNEMCRAWLEVYANGEELSRDRLHFFHDRALIHQETLQRVIETVRQQQSVSVKRN</sequence>
<comment type="caution">
    <text evidence="2">The sequence shown here is derived from an EMBL/GenBank/DDBJ whole genome shotgun (WGS) entry which is preliminary data.</text>
</comment>
<reference evidence="2" key="1">
    <citation type="journal article" date="2020" name="mSystems">
        <title>Genome- and Community-Level Interaction Insights into Carbon Utilization and Element Cycling Functions of Hydrothermarchaeota in Hydrothermal Sediment.</title>
        <authorList>
            <person name="Zhou Z."/>
            <person name="Liu Y."/>
            <person name="Xu W."/>
            <person name="Pan J."/>
            <person name="Luo Z.H."/>
            <person name="Li M."/>
        </authorList>
    </citation>
    <scope>NUCLEOTIDE SEQUENCE [LARGE SCALE GENOMIC DNA]</scope>
    <source>
        <strain evidence="2">SpSt-418</strain>
    </source>
</reference>
<dbReference type="InterPro" id="IPR007345">
    <property type="entry name" value="Polysacch_pyruvyl_Trfase"/>
</dbReference>
<organism evidence="2">
    <name type="scientific">Oscillatoriales cyanobacterium SpSt-418</name>
    <dbReference type="NCBI Taxonomy" id="2282169"/>
    <lineage>
        <taxon>Bacteria</taxon>
        <taxon>Bacillati</taxon>
        <taxon>Cyanobacteriota</taxon>
        <taxon>Cyanophyceae</taxon>
        <taxon>Oscillatoriophycideae</taxon>
        <taxon>Oscillatoriales</taxon>
    </lineage>
</organism>
<name>A0A7C3KDW5_9CYAN</name>
<protein>
    <submittedName>
        <fullName evidence="2">Polysaccharide pyruvyl transferase CsaB</fullName>
    </submittedName>
</protein>
<dbReference type="EMBL" id="DSRU01000090">
    <property type="protein sequence ID" value="HFM97547.1"/>
    <property type="molecule type" value="Genomic_DNA"/>
</dbReference>
<proteinExistence type="predicted"/>
<dbReference type="PANTHER" id="PTHR36836">
    <property type="entry name" value="COLANIC ACID BIOSYNTHESIS PROTEIN WCAK"/>
    <property type="match status" value="1"/>
</dbReference>
<gene>
    <name evidence="2" type="primary">csaB</name>
    <name evidence="2" type="ORF">ENR64_07220</name>
</gene>